<evidence type="ECO:0000259" key="5">
    <source>
        <dbReference type="Pfam" id="PF01565"/>
    </source>
</evidence>
<dbReference type="GO" id="GO:0016491">
    <property type="term" value="F:oxidoreductase activity"/>
    <property type="evidence" value="ECO:0007669"/>
    <property type="project" value="UniProtKB-KW"/>
</dbReference>
<dbReference type="PANTHER" id="PTHR42973:SF13">
    <property type="entry name" value="FAD-BINDING PCMH-TYPE DOMAIN-CONTAINING PROTEIN"/>
    <property type="match status" value="1"/>
</dbReference>
<proteinExistence type="inferred from homology"/>
<evidence type="ECO:0000256" key="2">
    <source>
        <dbReference type="ARBA" id="ARBA00022630"/>
    </source>
</evidence>
<keyword evidence="3" id="KW-0274">FAD</keyword>
<dbReference type="SUPFAM" id="SSF56176">
    <property type="entry name" value="FAD-binding/transporter-associated domain-like"/>
    <property type="match status" value="1"/>
</dbReference>
<dbReference type="GO" id="GO:0050660">
    <property type="term" value="F:flavin adenine dinucleotide binding"/>
    <property type="evidence" value="ECO:0007669"/>
    <property type="project" value="InterPro"/>
</dbReference>
<name>A0A9P7D1Z3_9AGAM</name>
<comment type="caution">
    <text evidence="6">The sequence shown here is derived from an EMBL/GenBank/DDBJ whole genome shotgun (WGS) entry which is preliminary data.</text>
</comment>
<protein>
    <recommendedName>
        <fullName evidence="5">FAD linked oxidase N-terminal domain-containing protein</fullName>
    </recommendedName>
</protein>
<evidence type="ECO:0000256" key="3">
    <source>
        <dbReference type="ARBA" id="ARBA00022827"/>
    </source>
</evidence>
<sequence>IKSGGHTNNRGFSSTQVVQIAMYSFPDITFHSGAHTSTVGTGAIWDDVYSTLEEYGVNVVGPKVTGIRVGGIVLGGGMNYGLTIDDVVAYKLVLPNNTVNNSSDPDLFFGLRGGFNNFVCSPPEKYRM</sequence>
<dbReference type="InterPro" id="IPR006094">
    <property type="entry name" value="Oxid_FAD_bind_N"/>
</dbReference>
<dbReference type="Proteomes" id="UP000714275">
    <property type="component" value="Unassembled WGS sequence"/>
</dbReference>
<gene>
    <name evidence="6" type="ORF">EV702DRAFT_973031</name>
</gene>
<dbReference type="AlphaFoldDB" id="A0A9P7D1Z3"/>
<evidence type="ECO:0000313" key="6">
    <source>
        <dbReference type="EMBL" id="KAG1775516.1"/>
    </source>
</evidence>
<reference evidence="6" key="1">
    <citation type="journal article" date="2020" name="New Phytol.">
        <title>Comparative genomics reveals dynamic genome evolution in host specialist ectomycorrhizal fungi.</title>
        <authorList>
            <person name="Lofgren L.A."/>
            <person name="Nguyen N.H."/>
            <person name="Vilgalys R."/>
            <person name="Ruytinx J."/>
            <person name="Liao H.L."/>
            <person name="Branco S."/>
            <person name="Kuo A."/>
            <person name="LaButti K."/>
            <person name="Lipzen A."/>
            <person name="Andreopoulos W."/>
            <person name="Pangilinan J."/>
            <person name="Riley R."/>
            <person name="Hundley H."/>
            <person name="Na H."/>
            <person name="Barry K."/>
            <person name="Grigoriev I.V."/>
            <person name="Stajich J.E."/>
            <person name="Kennedy P.G."/>
        </authorList>
    </citation>
    <scope>NUCLEOTIDE SEQUENCE</scope>
    <source>
        <strain evidence="6">DOB743</strain>
    </source>
</reference>
<comment type="similarity">
    <text evidence="1">Belongs to the oxygen-dependent FAD-linked oxidoreductase family.</text>
</comment>
<dbReference type="Gene3D" id="3.30.465.10">
    <property type="match status" value="1"/>
</dbReference>
<dbReference type="OrthoDB" id="2151789at2759"/>
<keyword evidence="7" id="KW-1185">Reference proteome</keyword>
<dbReference type="Pfam" id="PF01565">
    <property type="entry name" value="FAD_binding_4"/>
    <property type="match status" value="1"/>
</dbReference>
<dbReference type="InterPro" id="IPR050416">
    <property type="entry name" value="FAD-linked_Oxidoreductase"/>
</dbReference>
<organism evidence="6 7">
    <name type="scientific">Suillus placidus</name>
    <dbReference type="NCBI Taxonomy" id="48579"/>
    <lineage>
        <taxon>Eukaryota</taxon>
        <taxon>Fungi</taxon>
        <taxon>Dikarya</taxon>
        <taxon>Basidiomycota</taxon>
        <taxon>Agaricomycotina</taxon>
        <taxon>Agaricomycetes</taxon>
        <taxon>Agaricomycetidae</taxon>
        <taxon>Boletales</taxon>
        <taxon>Suillineae</taxon>
        <taxon>Suillaceae</taxon>
        <taxon>Suillus</taxon>
    </lineage>
</organism>
<feature type="domain" description="FAD linked oxidase N-terminal" evidence="5">
    <location>
        <begin position="3"/>
        <end position="99"/>
    </location>
</feature>
<dbReference type="EMBL" id="JABBWD010000033">
    <property type="protein sequence ID" value="KAG1775516.1"/>
    <property type="molecule type" value="Genomic_DNA"/>
</dbReference>
<evidence type="ECO:0000313" key="7">
    <source>
        <dbReference type="Proteomes" id="UP000714275"/>
    </source>
</evidence>
<keyword evidence="2" id="KW-0285">Flavoprotein</keyword>
<accession>A0A9P7D1Z3</accession>
<dbReference type="InterPro" id="IPR016169">
    <property type="entry name" value="FAD-bd_PCMH_sub2"/>
</dbReference>
<dbReference type="InterPro" id="IPR036318">
    <property type="entry name" value="FAD-bd_PCMH-like_sf"/>
</dbReference>
<dbReference type="PANTHER" id="PTHR42973">
    <property type="entry name" value="BINDING OXIDOREDUCTASE, PUTATIVE (AFU_ORTHOLOGUE AFUA_1G17690)-RELATED"/>
    <property type="match status" value="1"/>
</dbReference>
<keyword evidence="4" id="KW-0560">Oxidoreductase</keyword>
<feature type="non-terminal residue" evidence="6">
    <location>
        <position position="128"/>
    </location>
</feature>
<evidence type="ECO:0000256" key="4">
    <source>
        <dbReference type="ARBA" id="ARBA00023002"/>
    </source>
</evidence>
<evidence type="ECO:0000256" key="1">
    <source>
        <dbReference type="ARBA" id="ARBA00005466"/>
    </source>
</evidence>